<evidence type="ECO:0000313" key="2">
    <source>
        <dbReference type="Proteomes" id="UP000236751"/>
    </source>
</evidence>
<dbReference type="EMBL" id="FNVK01000007">
    <property type="protein sequence ID" value="SEF72281.1"/>
    <property type="molecule type" value="Genomic_DNA"/>
</dbReference>
<dbReference type="Proteomes" id="UP000236751">
    <property type="component" value="Unassembled WGS sequence"/>
</dbReference>
<dbReference type="AlphaFoldDB" id="A0A1H5UDB9"/>
<proteinExistence type="predicted"/>
<organism evidence="1 2">
    <name type="scientific">Nitrosospira multiformis (strain ATCC 25196 / NCIMB 11849 / C 71)</name>
    <dbReference type="NCBI Taxonomy" id="323848"/>
    <lineage>
        <taxon>Bacteria</taxon>
        <taxon>Pseudomonadati</taxon>
        <taxon>Pseudomonadota</taxon>
        <taxon>Betaproteobacteria</taxon>
        <taxon>Nitrosomonadales</taxon>
        <taxon>Nitrosomonadaceae</taxon>
        <taxon>Nitrosospira</taxon>
    </lineage>
</organism>
<protein>
    <submittedName>
        <fullName evidence="1">Uncharacterized protein</fullName>
    </submittedName>
</protein>
<gene>
    <name evidence="1" type="ORF">SAMN05216403_10713</name>
</gene>
<name>A0A1H5UDB9_NITMU</name>
<accession>A0A1H5UDB9</accession>
<evidence type="ECO:0000313" key="1">
    <source>
        <dbReference type="EMBL" id="SEF72281.1"/>
    </source>
</evidence>
<sequence>MEQQFVTYLIEDIRSWLACHPASLIHPDIGVIKLSGQGAGTKIDFAAPAPSQNAGETGTLERL</sequence>
<reference evidence="1 2" key="1">
    <citation type="submission" date="2016-10" db="EMBL/GenBank/DDBJ databases">
        <authorList>
            <person name="de Groot N.N."/>
        </authorList>
    </citation>
    <scope>NUCLEOTIDE SEQUENCE [LARGE SCALE GENOMIC DNA]</scope>
    <source>
        <strain evidence="1 2">Nl13</strain>
    </source>
</reference>